<evidence type="ECO:0000256" key="6">
    <source>
        <dbReference type="ARBA" id="ARBA00022840"/>
    </source>
</evidence>
<dbReference type="InterPro" id="IPR027417">
    <property type="entry name" value="P-loop_NTPase"/>
</dbReference>
<comment type="subcellular location">
    <subcellularLocation>
        <location evidence="1">Cell membrane</location>
        <topology evidence="1">Peripheral membrane protein</topology>
    </subcellularLocation>
</comment>
<evidence type="ECO:0000313" key="9">
    <source>
        <dbReference type="EMBL" id="MCR8631672.1"/>
    </source>
</evidence>
<dbReference type="InterPro" id="IPR017911">
    <property type="entry name" value="MacB-like_ATP-bd"/>
</dbReference>
<organism evidence="9 10">
    <name type="scientific">Paenibacillus radicis</name>
    <name type="common">ex Xue et al. 2023</name>
    <dbReference type="NCBI Taxonomy" id="2972489"/>
    <lineage>
        <taxon>Bacteria</taxon>
        <taxon>Bacillati</taxon>
        <taxon>Bacillota</taxon>
        <taxon>Bacilli</taxon>
        <taxon>Bacillales</taxon>
        <taxon>Paenibacillaceae</taxon>
        <taxon>Paenibacillus</taxon>
    </lineage>
</organism>
<dbReference type="InterPro" id="IPR017871">
    <property type="entry name" value="ABC_transporter-like_CS"/>
</dbReference>
<dbReference type="SMART" id="SM00382">
    <property type="entry name" value="AAA"/>
    <property type="match status" value="1"/>
</dbReference>
<evidence type="ECO:0000313" key="10">
    <source>
        <dbReference type="Proteomes" id="UP001300012"/>
    </source>
</evidence>
<evidence type="ECO:0000256" key="4">
    <source>
        <dbReference type="ARBA" id="ARBA00022475"/>
    </source>
</evidence>
<dbReference type="GO" id="GO:0005524">
    <property type="term" value="F:ATP binding"/>
    <property type="evidence" value="ECO:0007669"/>
    <property type="project" value="UniProtKB-KW"/>
</dbReference>
<dbReference type="PROSITE" id="PS50893">
    <property type="entry name" value="ABC_TRANSPORTER_2"/>
    <property type="match status" value="1"/>
</dbReference>
<protein>
    <submittedName>
        <fullName evidence="9">ATP-binding cassette domain-containing protein</fullName>
    </submittedName>
</protein>
<keyword evidence="5" id="KW-0547">Nucleotide-binding</keyword>
<keyword evidence="3" id="KW-0813">Transport</keyword>
<evidence type="ECO:0000256" key="7">
    <source>
        <dbReference type="ARBA" id="ARBA00023136"/>
    </source>
</evidence>
<feature type="domain" description="ABC transporter" evidence="8">
    <location>
        <begin position="2"/>
        <end position="215"/>
    </location>
</feature>
<dbReference type="PANTHER" id="PTHR43166">
    <property type="entry name" value="AMINO ACID IMPORT ATP-BINDING PROTEIN"/>
    <property type="match status" value="1"/>
</dbReference>
<dbReference type="PROSITE" id="PS00211">
    <property type="entry name" value="ABC_TRANSPORTER_1"/>
    <property type="match status" value="1"/>
</dbReference>
<reference evidence="9 10" key="1">
    <citation type="submission" date="2022-08" db="EMBL/GenBank/DDBJ databases">
        <title>Paenibacillus endoradicis sp. nov., Paenibacillus radicibacter sp. nov and Paenibacillus pararadicis sp. nov., three cold-adapted plant growth-promoting bacteria isolated from root of Larix gmelinii in Great Khingan.</title>
        <authorList>
            <person name="Xue H."/>
        </authorList>
    </citation>
    <scope>NUCLEOTIDE SEQUENCE [LARGE SCALE GENOMIC DNA]</scope>
    <source>
        <strain evidence="9 10">N5-1-1-5</strain>
    </source>
</reference>
<dbReference type="RefSeq" id="WP_258213260.1">
    <property type="nucleotide sequence ID" value="NZ_JANQBD010000006.1"/>
</dbReference>
<dbReference type="EMBL" id="JANQBD010000006">
    <property type="protein sequence ID" value="MCR8631672.1"/>
    <property type="molecule type" value="Genomic_DNA"/>
</dbReference>
<dbReference type="InterPro" id="IPR003593">
    <property type="entry name" value="AAA+_ATPase"/>
</dbReference>
<dbReference type="SUPFAM" id="SSF52540">
    <property type="entry name" value="P-loop containing nucleoside triphosphate hydrolases"/>
    <property type="match status" value="1"/>
</dbReference>
<dbReference type="InterPro" id="IPR050086">
    <property type="entry name" value="MetN_ABC_transporter-like"/>
</dbReference>
<comment type="similarity">
    <text evidence="2">Belongs to the ABC transporter superfamily.</text>
</comment>
<keyword evidence="6 9" id="KW-0067">ATP-binding</keyword>
<dbReference type="PANTHER" id="PTHR43166:SF9">
    <property type="entry name" value="GLUTAMATE_ASPARTATE IMPORT ATP-BINDING PROTEIN GLTL"/>
    <property type="match status" value="1"/>
</dbReference>
<dbReference type="Proteomes" id="UP001300012">
    <property type="component" value="Unassembled WGS sequence"/>
</dbReference>
<evidence type="ECO:0000256" key="3">
    <source>
        <dbReference type="ARBA" id="ARBA00022448"/>
    </source>
</evidence>
<dbReference type="Pfam" id="PF00005">
    <property type="entry name" value="ABC_tran"/>
    <property type="match status" value="1"/>
</dbReference>
<dbReference type="InterPro" id="IPR003439">
    <property type="entry name" value="ABC_transporter-like_ATP-bd"/>
</dbReference>
<comment type="caution">
    <text evidence="9">The sequence shown here is derived from an EMBL/GenBank/DDBJ whole genome shotgun (WGS) entry which is preliminary data.</text>
</comment>
<keyword evidence="7" id="KW-0472">Membrane</keyword>
<sequence>MIRISNLTKSYGGRIVLNGLNLELQTGEFAYLQGRSGSGKSTLLKLLYRDLADYTGEIEIGGSLIGDIPKYHLRRKIGVIFQSFELLERKTVLENVALTGEVLGQSREHIEKQAFRLLDRVGLKGKEEMLPHQLSGGEQQRVAIARALLSRPALLLADEPTGNLDPETAVQMLALLRELHAEENMSMLVVTHSERLIERFPARTLLMEDGRIQGA</sequence>
<gene>
    <name evidence="9" type="ORF">NV381_10700</name>
</gene>
<evidence type="ECO:0000256" key="2">
    <source>
        <dbReference type="ARBA" id="ARBA00005417"/>
    </source>
</evidence>
<proteinExistence type="inferred from homology"/>
<dbReference type="Gene3D" id="3.40.50.300">
    <property type="entry name" value="P-loop containing nucleotide triphosphate hydrolases"/>
    <property type="match status" value="1"/>
</dbReference>
<name>A0ABT1YEQ2_9BACL</name>
<keyword evidence="10" id="KW-1185">Reference proteome</keyword>
<evidence type="ECO:0000259" key="8">
    <source>
        <dbReference type="PROSITE" id="PS50893"/>
    </source>
</evidence>
<evidence type="ECO:0000256" key="5">
    <source>
        <dbReference type="ARBA" id="ARBA00022741"/>
    </source>
</evidence>
<evidence type="ECO:0000256" key="1">
    <source>
        <dbReference type="ARBA" id="ARBA00004202"/>
    </source>
</evidence>
<accession>A0ABT1YEQ2</accession>
<dbReference type="CDD" id="cd03255">
    <property type="entry name" value="ABC_MJ0796_LolCDE_FtsE"/>
    <property type="match status" value="1"/>
</dbReference>
<keyword evidence="4" id="KW-1003">Cell membrane</keyword>